<dbReference type="SUPFAM" id="SSF81891">
    <property type="entry name" value="Poly A polymerase C-terminal region-like"/>
    <property type="match status" value="1"/>
</dbReference>
<dbReference type="PANTHER" id="PTHR46173">
    <property type="entry name" value="CCA TRNA NUCLEOTIDYLTRANSFERASE 1, MITOCHONDRIAL"/>
    <property type="match status" value="1"/>
</dbReference>
<organism evidence="9 10">
    <name type="scientific">Blastochloris viridis</name>
    <name type="common">Rhodopseudomonas viridis</name>
    <dbReference type="NCBI Taxonomy" id="1079"/>
    <lineage>
        <taxon>Bacteria</taxon>
        <taxon>Pseudomonadati</taxon>
        <taxon>Pseudomonadota</taxon>
        <taxon>Alphaproteobacteria</taxon>
        <taxon>Hyphomicrobiales</taxon>
        <taxon>Blastochloridaceae</taxon>
        <taxon>Blastochloris</taxon>
    </lineage>
</organism>
<dbReference type="Gene3D" id="3.30.460.10">
    <property type="entry name" value="Beta Polymerase, domain 2"/>
    <property type="match status" value="1"/>
</dbReference>
<reference evidence="9 10" key="1">
    <citation type="journal article" date="2017" name="Nat. Commun.">
        <title>In situ click chemistry generation of cyclooxygenase-2 inhibitors.</title>
        <authorList>
            <person name="Bhardwaj A."/>
            <person name="Kaur J."/>
            <person name="Wuest M."/>
            <person name="Wuest F."/>
        </authorList>
    </citation>
    <scope>NUCLEOTIDE SEQUENCE [LARGE SCALE GENOMIC DNA]</scope>
    <source>
        <strain evidence="9">S2_018_000_R2_106</strain>
    </source>
</reference>
<sequence>MKAIFEEIQPLVEALRPHEVRVVGGAVRAWLRKDPLTGIDIDIAVAATPDEIEHKLHAAGIVTTDDGKRWGTITAHLNGQTYEMTALRTDEYMPGSRYPTVKFGVDWETDAARRDFTMNAIYVDEHDEIYDPYNGVDDLKNGIVRFIGEPEKRLAEDPLRLYRFWRFCAIYGVGGVTSDVIECSRNALAGLFSASRNRRGEEWRKIAEAPQGGTVLTELERHGLLEDMVV</sequence>
<keyword evidence="5" id="KW-0479">Metal-binding</keyword>
<evidence type="ECO:0000256" key="1">
    <source>
        <dbReference type="ARBA" id="ARBA00001946"/>
    </source>
</evidence>
<dbReference type="Proteomes" id="UP000320948">
    <property type="component" value="Unassembled WGS sequence"/>
</dbReference>
<comment type="similarity">
    <text evidence="7">Belongs to the tRNA nucleotidyltransferase/poly(A) polymerase family.</text>
</comment>
<dbReference type="AlphaFoldDB" id="A0A6N4RDE3"/>
<evidence type="ECO:0000256" key="6">
    <source>
        <dbReference type="ARBA" id="ARBA00022842"/>
    </source>
</evidence>
<proteinExistence type="inferred from homology"/>
<evidence type="ECO:0000256" key="4">
    <source>
        <dbReference type="ARBA" id="ARBA00022695"/>
    </source>
</evidence>
<dbReference type="InterPro" id="IPR050264">
    <property type="entry name" value="Bact_CCA-adding_enz_type3_sf"/>
</dbReference>
<keyword evidence="6" id="KW-0460">Magnesium</keyword>
<dbReference type="PANTHER" id="PTHR46173:SF1">
    <property type="entry name" value="CCA TRNA NUCLEOTIDYLTRANSFERASE 1, MITOCHONDRIAL"/>
    <property type="match status" value="1"/>
</dbReference>
<evidence type="ECO:0000313" key="9">
    <source>
        <dbReference type="EMBL" id="TKW61319.1"/>
    </source>
</evidence>
<dbReference type="InterPro" id="IPR002646">
    <property type="entry name" value="PolA_pol_head_dom"/>
</dbReference>
<evidence type="ECO:0000256" key="5">
    <source>
        <dbReference type="ARBA" id="ARBA00022723"/>
    </source>
</evidence>
<evidence type="ECO:0000259" key="8">
    <source>
        <dbReference type="Pfam" id="PF01743"/>
    </source>
</evidence>
<dbReference type="EMBL" id="VAFM01000001">
    <property type="protein sequence ID" value="TKW61319.1"/>
    <property type="molecule type" value="Genomic_DNA"/>
</dbReference>
<dbReference type="GO" id="GO:0000049">
    <property type="term" value="F:tRNA binding"/>
    <property type="evidence" value="ECO:0007669"/>
    <property type="project" value="TreeGrafter"/>
</dbReference>
<keyword evidence="2 7" id="KW-0808">Transferase</keyword>
<keyword evidence="7" id="KW-0694">RNA-binding</keyword>
<comment type="cofactor">
    <cofactor evidence="1">
        <name>Mg(2+)</name>
        <dbReference type="ChEBI" id="CHEBI:18420"/>
    </cofactor>
</comment>
<keyword evidence="3" id="KW-0819">tRNA processing</keyword>
<dbReference type="Gene3D" id="1.10.3090.10">
    <property type="entry name" value="cca-adding enzyme, domain 2"/>
    <property type="match status" value="1"/>
</dbReference>
<keyword evidence="4" id="KW-0548">Nucleotidyltransferase</keyword>
<dbReference type="InterPro" id="IPR043519">
    <property type="entry name" value="NT_sf"/>
</dbReference>
<dbReference type="CDD" id="cd05398">
    <property type="entry name" value="NT_ClassII-CCAase"/>
    <property type="match status" value="1"/>
</dbReference>
<dbReference type="GO" id="GO:0016779">
    <property type="term" value="F:nucleotidyltransferase activity"/>
    <property type="evidence" value="ECO:0007669"/>
    <property type="project" value="UniProtKB-KW"/>
</dbReference>
<protein>
    <submittedName>
        <fullName evidence="9">CCA tRNA nucleotidyltransferase</fullName>
    </submittedName>
</protein>
<feature type="domain" description="Poly A polymerase head" evidence="8">
    <location>
        <begin position="21"/>
        <end position="145"/>
    </location>
</feature>
<dbReference type="GO" id="GO:0046872">
    <property type="term" value="F:metal ion binding"/>
    <property type="evidence" value="ECO:0007669"/>
    <property type="project" value="UniProtKB-KW"/>
</dbReference>
<dbReference type="Pfam" id="PF01743">
    <property type="entry name" value="PolyA_pol"/>
    <property type="match status" value="1"/>
</dbReference>
<gene>
    <name evidence="9" type="ORF">DI628_01430</name>
</gene>
<evidence type="ECO:0000256" key="3">
    <source>
        <dbReference type="ARBA" id="ARBA00022694"/>
    </source>
</evidence>
<dbReference type="GO" id="GO:0008033">
    <property type="term" value="P:tRNA processing"/>
    <property type="evidence" value="ECO:0007669"/>
    <property type="project" value="UniProtKB-KW"/>
</dbReference>
<comment type="caution">
    <text evidence="9">The sequence shown here is derived from an EMBL/GenBank/DDBJ whole genome shotgun (WGS) entry which is preliminary data.</text>
</comment>
<evidence type="ECO:0000256" key="2">
    <source>
        <dbReference type="ARBA" id="ARBA00022679"/>
    </source>
</evidence>
<evidence type="ECO:0000256" key="7">
    <source>
        <dbReference type="RuleBase" id="RU003953"/>
    </source>
</evidence>
<accession>A0A6N4RDE3</accession>
<evidence type="ECO:0000313" key="10">
    <source>
        <dbReference type="Proteomes" id="UP000320948"/>
    </source>
</evidence>
<name>A0A6N4RDE3_BLAVI</name>
<dbReference type="SUPFAM" id="SSF81301">
    <property type="entry name" value="Nucleotidyltransferase"/>
    <property type="match status" value="1"/>
</dbReference>